<keyword evidence="3 6" id="KW-0863">Zinc-finger</keyword>
<dbReference type="PANTHER" id="PTHR14003:SF19">
    <property type="entry name" value="YY2 TRANSCRIPTION FACTOR"/>
    <property type="match status" value="1"/>
</dbReference>
<accession>A0A6A6YUQ6</accession>
<evidence type="ECO:0000256" key="5">
    <source>
        <dbReference type="ARBA" id="ARBA00044085"/>
    </source>
</evidence>
<dbReference type="GO" id="GO:0000981">
    <property type="term" value="F:DNA-binding transcription factor activity, RNA polymerase II-specific"/>
    <property type="evidence" value="ECO:0007669"/>
    <property type="project" value="TreeGrafter"/>
</dbReference>
<dbReference type="GeneID" id="54454708"/>
<feature type="domain" description="C2H2-type" evidence="8">
    <location>
        <begin position="224"/>
        <end position="253"/>
    </location>
</feature>
<dbReference type="PROSITE" id="PS50157">
    <property type="entry name" value="ZINC_FINGER_C2H2_2"/>
    <property type="match status" value="3"/>
</dbReference>
<reference evidence="11" key="3">
    <citation type="submission" date="2025-04" db="UniProtKB">
        <authorList>
            <consortium name="RefSeq"/>
        </authorList>
    </citation>
    <scope>IDENTIFICATION</scope>
    <source>
        <strain evidence="11">CBS 304.34</strain>
    </source>
</reference>
<dbReference type="InterPro" id="IPR036236">
    <property type="entry name" value="Znf_C2H2_sf"/>
</dbReference>
<dbReference type="AlphaFoldDB" id="A0A6A6YUQ6"/>
<proteinExistence type="predicted"/>
<evidence type="ECO:0000313" key="11">
    <source>
        <dbReference type="RefSeq" id="XP_033579223.1"/>
    </source>
</evidence>
<dbReference type="RefSeq" id="XP_033579223.1">
    <property type="nucleotide sequence ID" value="XM_033713815.1"/>
</dbReference>
<dbReference type="SMART" id="SM00355">
    <property type="entry name" value="ZnF_C2H2"/>
    <property type="match status" value="3"/>
</dbReference>
<dbReference type="GO" id="GO:0005667">
    <property type="term" value="C:transcription regulator complex"/>
    <property type="evidence" value="ECO:0007669"/>
    <property type="project" value="TreeGrafter"/>
</dbReference>
<keyword evidence="4" id="KW-0862">Zinc</keyword>
<dbReference type="SUPFAM" id="SSF57667">
    <property type="entry name" value="beta-beta-alpha zinc fingers"/>
    <property type="match status" value="1"/>
</dbReference>
<evidence type="ECO:0000256" key="7">
    <source>
        <dbReference type="SAM" id="MobiDB-lite"/>
    </source>
</evidence>
<feature type="region of interest" description="Disordered" evidence="7">
    <location>
        <begin position="290"/>
        <end position="326"/>
    </location>
</feature>
<dbReference type="GO" id="GO:0000785">
    <property type="term" value="C:chromatin"/>
    <property type="evidence" value="ECO:0007669"/>
    <property type="project" value="TreeGrafter"/>
</dbReference>
<name>A0A6A6YUQ6_9PEZI</name>
<dbReference type="GO" id="GO:0008270">
    <property type="term" value="F:zinc ion binding"/>
    <property type="evidence" value="ECO:0007669"/>
    <property type="project" value="UniProtKB-KW"/>
</dbReference>
<dbReference type="Pfam" id="PF00096">
    <property type="entry name" value="zf-C2H2"/>
    <property type="match status" value="1"/>
</dbReference>
<evidence type="ECO:0000313" key="10">
    <source>
        <dbReference type="Proteomes" id="UP000504636"/>
    </source>
</evidence>
<dbReference type="PANTHER" id="PTHR14003">
    <property type="entry name" value="TRANSCRIPTIONAL REPRESSOR PROTEIN YY"/>
    <property type="match status" value="1"/>
</dbReference>
<dbReference type="InterPro" id="IPR013087">
    <property type="entry name" value="Znf_C2H2_type"/>
</dbReference>
<evidence type="ECO:0000313" key="9">
    <source>
        <dbReference type="EMBL" id="KAF2812259.1"/>
    </source>
</evidence>
<feature type="domain" description="C2H2-type" evidence="8">
    <location>
        <begin position="196"/>
        <end position="225"/>
    </location>
</feature>
<evidence type="ECO:0000256" key="6">
    <source>
        <dbReference type="PROSITE-ProRule" id="PRU00042"/>
    </source>
</evidence>
<dbReference type="Proteomes" id="UP000504636">
    <property type="component" value="Unplaced"/>
</dbReference>
<reference evidence="11" key="2">
    <citation type="submission" date="2020-04" db="EMBL/GenBank/DDBJ databases">
        <authorList>
            <consortium name="NCBI Genome Project"/>
        </authorList>
    </citation>
    <scope>NUCLEOTIDE SEQUENCE</scope>
    <source>
        <strain evidence="11">CBS 304.34</strain>
    </source>
</reference>
<dbReference type="PROSITE" id="PS00028">
    <property type="entry name" value="ZINC_FINGER_C2H2_1"/>
    <property type="match status" value="2"/>
</dbReference>
<protein>
    <recommendedName>
        <fullName evidence="5">C2H2 type master regulator of conidiophore development brlA</fullName>
    </recommendedName>
</protein>
<keyword evidence="1" id="KW-0479">Metal-binding</keyword>
<feature type="compositionally biased region" description="Basic and acidic residues" evidence="7">
    <location>
        <begin position="290"/>
        <end position="307"/>
    </location>
</feature>
<keyword evidence="2" id="KW-0677">Repeat</keyword>
<dbReference type="Gene3D" id="3.30.160.60">
    <property type="entry name" value="Classic Zinc Finger"/>
    <property type="match status" value="2"/>
</dbReference>
<evidence type="ECO:0000256" key="2">
    <source>
        <dbReference type="ARBA" id="ARBA00022737"/>
    </source>
</evidence>
<evidence type="ECO:0000256" key="4">
    <source>
        <dbReference type="ARBA" id="ARBA00022833"/>
    </source>
</evidence>
<keyword evidence="10" id="KW-1185">Reference proteome</keyword>
<sequence length="326" mass="36477">MDDYLEFLGQSLVPRPGTVVCQPPSHNSYGLFDDFEGFPFSSSQESSGSGFDSSTTESLWLESDSAFRDATLGSAPISSIDTVTDRPFDARDVSWQQHVEVPMGRPDMPMNSFSRHPNGVLYTALKQPPEFQSSLTDGFDLSFETSSDLHLDLGASKHPISFHAKISTMQPTAEATSAVLIADNQAIDPSTHTGPFHCTEIECGAIFPRHKSFLQHLKTHQKPYKCAHETCPWAFRLRKDLIRHQKTHSISSAPGMQIRLGTFFYCRHAGCPSSQKGFSRRDNLLRHYRNHHDDKTEAGEENNELRRRSTRQKGWLSNGGSSETTN</sequence>
<dbReference type="GO" id="GO:0000978">
    <property type="term" value="F:RNA polymerase II cis-regulatory region sequence-specific DNA binding"/>
    <property type="evidence" value="ECO:0007669"/>
    <property type="project" value="TreeGrafter"/>
</dbReference>
<evidence type="ECO:0000256" key="3">
    <source>
        <dbReference type="ARBA" id="ARBA00022771"/>
    </source>
</evidence>
<feature type="domain" description="C2H2-type" evidence="8">
    <location>
        <begin position="264"/>
        <end position="296"/>
    </location>
</feature>
<evidence type="ECO:0000256" key="1">
    <source>
        <dbReference type="ARBA" id="ARBA00022723"/>
    </source>
</evidence>
<reference evidence="9 11" key="1">
    <citation type="journal article" date="2020" name="Stud. Mycol.">
        <title>101 Dothideomycetes genomes: a test case for predicting lifestyles and emergence of pathogens.</title>
        <authorList>
            <person name="Haridas S."/>
            <person name="Albert R."/>
            <person name="Binder M."/>
            <person name="Bloem J."/>
            <person name="Labutti K."/>
            <person name="Salamov A."/>
            <person name="Andreopoulos B."/>
            <person name="Baker S."/>
            <person name="Barry K."/>
            <person name="Bills G."/>
            <person name="Bluhm B."/>
            <person name="Cannon C."/>
            <person name="Castanera R."/>
            <person name="Culley D."/>
            <person name="Daum C."/>
            <person name="Ezra D."/>
            <person name="Gonzalez J."/>
            <person name="Henrissat B."/>
            <person name="Kuo A."/>
            <person name="Liang C."/>
            <person name="Lipzen A."/>
            <person name="Lutzoni F."/>
            <person name="Magnuson J."/>
            <person name="Mondo S."/>
            <person name="Nolan M."/>
            <person name="Ohm R."/>
            <person name="Pangilinan J."/>
            <person name="Park H.-J."/>
            <person name="Ramirez L."/>
            <person name="Alfaro M."/>
            <person name="Sun H."/>
            <person name="Tritt A."/>
            <person name="Yoshinaga Y."/>
            <person name="Zwiers L.-H."/>
            <person name="Turgeon B."/>
            <person name="Goodwin S."/>
            <person name="Spatafora J."/>
            <person name="Crous P."/>
            <person name="Grigoriev I."/>
        </authorList>
    </citation>
    <scope>NUCLEOTIDE SEQUENCE</scope>
    <source>
        <strain evidence="9 11">CBS 304.34</strain>
    </source>
</reference>
<dbReference type="EMBL" id="MU003697">
    <property type="protein sequence ID" value="KAF2812259.1"/>
    <property type="molecule type" value="Genomic_DNA"/>
</dbReference>
<evidence type="ECO:0000259" key="8">
    <source>
        <dbReference type="PROSITE" id="PS50157"/>
    </source>
</evidence>
<dbReference type="OrthoDB" id="8922241at2759"/>
<gene>
    <name evidence="9 11" type="ORF">BDZ99DRAFT_263650</name>
</gene>
<organism evidence="9">
    <name type="scientific">Mytilinidion resinicola</name>
    <dbReference type="NCBI Taxonomy" id="574789"/>
    <lineage>
        <taxon>Eukaryota</taxon>
        <taxon>Fungi</taxon>
        <taxon>Dikarya</taxon>
        <taxon>Ascomycota</taxon>
        <taxon>Pezizomycotina</taxon>
        <taxon>Dothideomycetes</taxon>
        <taxon>Pleosporomycetidae</taxon>
        <taxon>Mytilinidiales</taxon>
        <taxon>Mytilinidiaceae</taxon>
        <taxon>Mytilinidion</taxon>
    </lineage>
</organism>